<organism evidence="17 18">
    <name type="scientific">Clostridium aceticum</name>
    <dbReference type="NCBI Taxonomy" id="84022"/>
    <lineage>
        <taxon>Bacteria</taxon>
        <taxon>Bacillati</taxon>
        <taxon>Bacillota</taxon>
        <taxon>Clostridia</taxon>
        <taxon>Eubacteriales</taxon>
        <taxon>Clostridiaceae</taxon>
        <taxon>Clostridium</taxon>
    </lineage>
</organism>
<comment type="cofactor">
    <cofactor evidence="1 16">
        <name>Mg(2+)</name>
        <dbReference type="ChEBI" id="CHEBI:18420"/>
    </cofactor>
</comment>
<dbReference type="GO" id="GO:0006166">
    <property type="term" value="P:purine ribonucleoside salvage"/>
    <property type="evidence" value="ECO:0007669"/>
    <property type="project" value="UniProtKB-KW"/>
</dbReference>
<keyword evidence="10 16" id="KW-0479">Metal-binding</keyword>
<gene>
    <name evidence="17" type="primary">hpt</name>
    <name evidence="17" type="ORF">CACET_c09740</name>
</gene>
<dbReference type="GO" id="GO:0000166">
    <property type="term" value="F:nucleotide binding"/>
    <property type="evidence" value="ECO:0007669"/>
    <property type="project" value="UniProtKB-KW"/>
</dbReference>
<dbReference type="OrthoDB" id="9802824at2"/>
<evidence type="ECO:0000256" key="10">
    <source>
        <dbReference type="ARBA" id="ARBA00022723"/>
    </source>
</evidence>
<dbReference type="EC" id="2.4.2.8" evidence="16"/>
<comment type="pathway">
    <text evidence="5">Purine metabolism; GMP biosynthesis via salvage pathway; GMP from guanine: step 1/1.</text>
</comment>
<evidence type="ECO:0000256" key="5">
    <source>
        <dbReference type="ARBA" id="ARBA00004676"/>
    </source>
</evidence>
<name>A0A0D8IDY2_9CLOT</name>
<dbReference type="GO" id="GO:0005829">
    <property type="term" value="C:cytosol"/>
    <property type="evidence" value="ECO:0007669"/>
    <property type="project" value="TreeGrafter"/>
</dbReference>
<comment type="function">
    <text evidence="2">Purine salvage pathway enzyme that catalyzes the transfer of the ribosyl-5-phosphate group from 5-phospho-alpha-D-ribose 1-diphosphate (PRPP) to the N9 position of the 6-oxopurines hypoxanthine and guanine to form the corresponding ribonucleotides IMP (inosine 5'-monophosphate) and GMP (guanosine 5'-monophosphate), with the release of PPi.</text>
</comment>
<keyword evidence="13 16" id="KW-0460">Magnesium</keyword>
<keyword evidence="11 16" id="KW-0660">Purine salvage</keyword>
<evidence type="ECO:0000256" key="4">
    <source>
        <dbReference type="ARBA" id="ARBA00004669"/>
    </source>
</evidence>
<evidence type="ECO:0000256" key="3">
    <source>
        <dbReference type="ARBA" id="ARBA00004496"/>
    </source>
</evidence>
<evidence type="ECO:0000256" key="14">
    <source>
        <dbReference type="ARBA" id="ARBA00048811"/>
    </source>
</evidence>
<dbReference type="AlphaFoldDB" id="A0A0D8IDY2"/>
<dbReference type="KEGG" id="cace:CACET_c09740"/>
<comment type="subcellular location">
    <subcellularLocation>
        <location evidence="3 16">Cytoplasm</location>
    </subcellularLocation>
</comment>
<evidence type="ECO:0000313" key="17">
    <source>
        <dbReference type="EMBL" id="AKL94481.1"/>
    </source>
</evidence>
<comment type="pathway">
    <text evidence="4 16">Purine metabolism; IMP biosynthesis via salvage pathway; IMP from hypoxanthine: step 1/1.</text>
</comment>
<evidence type="ECO:0000256" key="6">
    <source>
        <dbReference type="ARBA" id="ARBA00008391"/>
    </source>
</evidence>
<sequence length="179" mass="20365">MDIDKKAWEILCSEGDIKKRLKELGQQLSVDYKDKKLYVISLLKGSFIFAADLVREISVPVKINFITTSSYGHDLESSGSVEIVSDITEDLTSYDVLVVDDITDSALTMKHVMEHLNKKNPASIKSCVLLDKPERRKVELVPDYVGFTIPDKFVVGYGLNYGDYYRNIPYVFIVTEEDR</sequence>
<dbReference type="Proteomes" id="UP000035704">
    <property type="component" value="Chromosome"/>
</dbReference>
<dbReference type="Gene3D" id="3.40.50.2020">
    <property type="match status" value="1"/>
</dbReference>
<dbReference type="GO" id="GO:0004422">
    <property type="term" value="F:hypoxanthine phosphoribosyltransferase activity"/>
    <property type="evidence" value="ECO:0007669"/>
    <property type="project" value="InterPro"/>
</dbReference>
<dbReference type="NCBIfam" id="TIGR01203">
    <property type="entry name" value="HGPRTase"/>
    <property type="match status" value="1"/>
</dbReference>
<comment type="catalytic activity">
    <reaction evidence="14">
        <text>GMP + diphosphate = guanine + 5-phospho-alpha-D-ribose 1-diphosphate</text>
        <dbReference type="Rhea" id="RHEA:25424"/>
        <dbReference type="ChEBI" id="CHEBI:16235"/>
        <dbReference type="ChEBI" id="CHEBI:33019"/>
        <dbReference type="ChEBI" id="CHEBI:58017"/>
        <dbReference type="ChEBI" id="CHEBI:58115"/>
        <dbReference type="EC" id="2.4.2.8"/>
    </reaction>
    <physiologicalReaction direction="right-to-left" evidence="14">
        <dbReference type="Rhea" id="RHEA:25426"/>
    </physiologicalReaction>
</comment>
<evidence type="ECO:0000256" key="8">
    <source>
        <dbReference type="ARBA" id="ARBA00022676"/>
    </source>
</evidence>
<dbReference type="InterPro" id="IPR029057">
    <property type="entry name" value="PRTase-like"/>
</dbReference>
<proteinExistence type="inferred from homology"/>
<dbReference type="EMBL" id="CP009687">
    <property type="protein sequence ID" value="AKL94481.1"/>
    <property type="molecule type" value="Genomic_DNA"/>
</dbReference>
<dbReference type="InterPro" id="IPR050408">
    <property type="entry name" value="HGPRT"/>
</dbReference>
<evidence type="ECO:0000256" key="12">
    <source>
        <dbReference type="ARBA" id="ARBA00022741"/>
    </source>
</evidence>
<dbReference type="CDD" id="cd06223">
    <property type="entry name" value="PRTases_typeI"/>
    <property type="match status" value="1"/>
</dbReference>
<comment type="similarity">
    <text evidence="6 16">Belongs to the purine/pyrimidine phosphoribosyltransferase family.</text>
</comment>
<keyword evidence="8 16" id="KW-0328">Glycosyltransferase</keyword>
<evidence type="ECO:0000256" key="16">
    <source>
        <dbReference type="RuleBase" id="RU364099"/>
    </source>
</evidence>
<dbReference type="FunFam" id="3.40.50.2020:FF:000006">
    <property type="entry name" value="Hypoxanthine phosphoribosyltransferase"/>
    <property type="match status" value="1"/>
</dbReference>
<evidence type="ECO:0000256" key="15">
    <source>
        <dbReference type="ARBA" id="ARBA00049402"/>
    </source>
</evidence>
<keyword evidence="18" id="KW-1185">Reference proteome</keyword>
<dbReference type="PANTHER" id="PTHR43340">
    <property type="entry name" value="HYPOXANTHINE-GUANINE PHOSPHORIBOSYLTRANSFERASE"/>
    <property type="match status" value="1"/>
</dbReference>
<dbReference type="PANTHER" id="PTHR43340:SF1">
    <property type="entry name" value="HYPOXANTHINE PHOSPHORIBOSYLTRANSFERASE"/>
    <property type="match status" value="1"/>
</dbReference>
<evidence type="ECO:0000256" key="11">
    <source>
        <dbReference type="ARBA" id="ARBA00022726"/>
    </source>
</evidence>
<evidence type="ECO:0000313" key="18">
    <source>
        <dbReference type="Proteomes" id="UP000035704"/>
    </source>
</evidence>
<keyword evidence="9 16" id="KW-0808">Transferase</keyword>
<accession>A0A0D8IDY2</accession>
<reference evidence="17 18" key="1">
    <citation type="submission" date="2014-10" db="EMBL/GenBank/DDBJ databases">
        <title>Genome sequence of Clostridium aceticum DSM 1496.</title>
        <authorList>
            <person name="Poehlein A."/>
            <person name="Schiel-Bengelsdorf B."/>
            <person name="Gottschalk G."/>
            <person name="Duerre P."/>
            <person name="Daniel R."/>
        </authorList>
    </citation>
    <scope>NUCLEOTIDE SEQUENCE [LARGE SCALE GENOMIC DNA]</scope>
    <source>
        <strain evidence="17 18">DSM 1496</strain>
    </source>
</reference>
<dbReference type="Pfam" id="PF00156">
    <property type="entry name" value="Pribosyltran"/>
    <property type="match status" value="1"/>
</dbReference>
<keyword evidence="12 16" id="KW-0547">Nucleotide-binding</keyword>
<dbReference type="STRING" id="84022.CACET_c09740"/>
<evidence type="ECO:0000256" key="7">
    <source>
        <dbReference type="ARBA" id="ARBA00022490"/>
    </source>
</evidence>
<evidence type="ECO:0000256" key="2">
    <source>
        <dbReference type="ARBA" id="ARBA00002049"/>
    </source>
</evidence>
<evidence type="ECO:0000256" key="13">
    <source>
        <dbReference type="ARBA" id="ARBA00022842"/>
    </source>
</evidence>
<dbReference type="GO" id="GO:0052657">
    <property type="term" value="F:guanine phosphoribosyltransferase activity"/>
    <property type="evidence" value="ECO:0007669"/>
    <property type="project" value="RHEA"/>
</dbReference>
<evidence type="ECO:0000256" key="9">
    <source>
        <dbReference type="ARBA" id="ARBA00022679"/>
    </source>
</evidence>
<dbReference type="GO" id="GO:0046100">
    <property type="term" value="P:hypoxanthine metabolic process"/>
    <property type="evidence" value="ECO:0007669"/>
    <property type="project" value="TreeGrafter"/>
</dbReference>
<keyword evidence="7 16" id="KW-0963">Cytoplasm</keyword>
<dbReference type="PATRIC" id="fig|84022.5.peg.2352"/>
<protein>
    <recommendedName>
        <fullName evidence="16">Hypoxanthine phosphoribosyltransferase</fullName>
        <ecNumber evidence="16">2.4.2.8</ecNumber>
    </recommendedName>
</protein>
<dbReference type="GO" id="GO:0000287">
    <property type="term" value="F:magnesium ion binding"/>
    <property type="evidence" value="ECO:0007669"/>
    <property type="project" value="TreeGrafter"/>
</dbReference>
<dbReference type="InterPro" id="IPR000836">
    <property type="entry name" value="PRTase_dom"/>
</dbReference>
<comment type="catalytic activity">
    <reaction evidence="15">
        <text>IMP + diphosphate = hypoxanthine + 5-phospho-alpha-D-ribose 1-diphosphate</text>
        <dbReference type="Rhea" id="RHEA:17973"/>
        <dbReference type="ChEBI" id="CHEBI:17368"/>
        <dbReference type="ChEBI" id="CHEBI:33019"/>
        <dbReference type="ChEBI" id="CHEBI:58017"/>
        <dbReference type="ChEBI" id="CHEBI:58053"/>
        <dbReference type="EC" id="2.4.2.8"/>
    </reaction>
    <physiologicalReaction direction="right-to-left" evidence="15">
        <dbReference type="Rhea" id="RHEA:17975"/>
    </physiologicalReaction>
</comment>
<dbReference type="InterPro" id="IPR005904">
    <property type="entry name" value="Hxn_phspho_trans"/>
</dbReference>
<evidence type="ECO:0000256" key="1">
    <source>
        <dbReference type="ARBA" id="ARBA00001946"/>
    </source>
</evidence>
<dbReference type="GO" id="GO:0032264">
    <property type="term" value="P:IMP salvage"/>
    <property type="evidence" value="ECO:0007669"/>
    <property type="project" value="TreeGrafter"/>
</dbReference>
<dbReference type="GO" id="GO:0006178">
    <property type="term" value="P:guanine salvage"/>
    <property type="evidence" value="ECO:0007669"/>
    <property type="project" value="TreeGrafter"/>
</dbReference>
<dbReference type="GO" id="GO:0032263">
    <property type="term" value="P:GMP salvage"/>
    <property type="evidence" value="ECO:0007669"/>
    <property type="project" value="TreeGrafter"/>
</dbReference>
<dbReference type="SUPFAM" id="SSF53271">
    <property type="entry name" value="PRTase-like"/>
    <property type="match status" value="1"/>
</dbReference>